<dbReference type="OrthoDB" id="6374681at2759"/>
<feature type="compositionally biased region" description="Basic residues" evidence="1">
    <location>
        <begin position="162"/>
        <end position="174"/>
    </location>
</feature>
<comment type="caution">
    <text evidence="2">The sequence shown here is derived from an EMBL/GenBank/DDBJ whole genome shotgun (WGS) entry which is preliminary data.</text>
</comment>
<keyword evidence="3" id="KW-1185">Reference proteome</keyword>
<evidence type="ECO:0000256" key="1">
    <source>
        <dbReference type="SAM" id="MobiDB-lite"/>
    </source>
</evidence>
<name>A0A423TA45_PENVA</name>
<accession>A0A423TA45</accession>
<dbReference type="AlphaFoldDB" id="A0A423TA45"/>
<evidence type="ECO:0000313" key="3">
    <source>
        <dbReference type="Proteomes" id="UP000283509"/>
    </source>
</evidence>
<feature type="compositionally biased region" description="Low complexity" evidence="1">
    <location>
        <begin position="134"/>
        <end position="145"/>
    </location>
</feature>
<dbReference type="EMBL" id="QCYY01002043">
    <property type="protein sequence ID" value="ROT73287.1"/>
    <property type="molecule type" value="Genomic_DNA"/>
</dbReference>
<feature type="compositionally biased region" description="Polar residues" evidence="1">
    <location>
        <begin position="104"/>
        <end position="115"/>
    </location>
</feature>
<evidence type="ECO:0000313" key="2">
    <source>
        <dbReference type="EMBL" id="ROT73287.1"/>
    </source>
</evidence>
<sequence length="190" mass="20650">MLCLSPQPVAVPSLGGSSGGSSGELSYYIPVFMAEMAAPVSTREPSIIRVSSCRQGFGQDPSGNCRQAFTPGPYLPPSRPDRNANVQSIISRVRAPPRPRVVPQTQRDLVRQFNTSRRRPSWFGPASTPPPSGAPATASSATSPPLRTRWGEEAEEDPWPRPRARPPPPRRRGPPRPTTTTEERGERGGY</sequence>
<reference evidence="2 3" key="2">
    <citation type="submission" date="2019-01" db="EMBL/GenBank/DDBJ databases">
        <title>The decoding of complex shrimp genome reveals the adaptation for benthos swimmer, frequently molting mechanism and breeding impact on genome.</title>
        <authorList>
            <person name="Sun Y."/>
            <person name="Gao Y."/>
            <person name="Yu Y."/>
        </authorList>
    </citation>
    <scope>NUCLEOTIDE SEQUENCE [LARGE SCALE GENOMIC DNA]</scope>
    <source>
        <tissue evidence="2">Muscle</tissue>
    </source>
</reference>
<protein>
    <submittedName>
        <fullName evidence="2">Uncharacterized protein</fullName>
    </submittedName>
</protein>
<proteinExistence type="predicted"/>
<feature type="compositionally biased region" description="Basic and acidic residues" evidence="1">
    <location>
        <begin position="181"/>
        <end position="190"/>
    </location>
</feature>
<feature type="region of interest" description="Disordered" evidence="1">
    <location>
        <begin position="91"/>
        <end position="190"/>
    </location>
</feature>
<organism evidence="2 3">
    <name type="scientific">Penaeus vannamei</name>
    <name type="common">Whiteleg shrimp</name>
    <name type="synonym">Litopenaeus vannamei</name>
    <dbReference type="NCBI Taxonomy" id="6689"/>
    <lineage>
        <taxon>Eukaryota</taxon>
        <taxon>Metazoa</taxon>
        <taxon>Ecdysozoa</taxon>
        <taxon>Arthropoda</taxon>
        <taxon>Crustacea</taxon>
        <taxon>Multicrustacea</taxon>
        <taxon>Malacostraca</taxon>
        <taxon>Eumalacostraca</taxon>
        <taxon>Eucarida</taxon>
        <taxon>Decapoda</taxon>
        <taxon>Dendrobranchiata</taxon>
        <taxon>Penaeoidea</taxon>
        <taxon>Penaeidae</taxon>
        <taxon>Penaeus</taxon>
    </lineage>
</organism>
<dbReference type="Proteomes" id="UP000283509">
    <property type="component" value="Unassembled WGS sequence"/>
</dbReference>
<gene>
    <name evidence="2" type="ORF">C7M84_008286</name>
</gene>
<reference evidence="2 3" key="1">
    <citation type="submission" date="2018-04" db="EMBL/GenBank/DDBJ databases">
        <authorList>
            <person name="Zhang X."/>
            <person name="Yuan J."/>
            <person name="Li F."/>
            <person name="Xiang J."/>
        </authorList>
    </citation>
    <scope>NUCLEOTIDE SEQUENCE [LARGE SCALE GENOMIC DNA]</scope>
    <source>
        <tissue evidence="2">Muscle</tissue>
    </source>
</reference>